<evidence type="ECO:0000313" key="4">
    <source>
        <dbReference type="Proteomes" id="UP000038830"/>
    </source>
</evidence>
<dbReference type="CDD" id="cd01763">
    <property type="entry name" value="Ubl_SUMO_like"/>
    <property type="match status" value="1"/>
</dbReference>
<evidence type="ECO:0000259" key="1">
    <source>
        <dbReference type="PROSITE" id="PS50053"/>
    </source>
</evidence>
<dbReference type="Pfam" id="PF11976">
    <property type="entry name" value="Rad60-SLD"/>
    <property type="match status" value="1"/>
</dbReference>
<dbReference type="PANTHER" id="PTHR47813">
    <property type="entry name" value="UBIQUITIN-LIKE SUPERFAMILY PROTEIN"/>
    <property type="match status" value="1"/>
</dbReference>
<evidence type="ECO:0000313" key="2">
    <source>
        <dbReference type="EMBL" id="CEP20849.1"/>
    </source>
</evidence>
<accession>A0A0H5CAL4</accession>
<gene>
    <name evidence="2" type="ORF">BN1211_0815</name>
    <name evidence="3" type="ORF">CYBJADRAFT_160164</name>
</gene>
<dbReference type="EMBL" id="KV453925">
    <property type="protein sequence ID" value="ODV76176.1"/>
    <property type="molecule type" value="Genomic_DNA"/>
</dbReference>
<dbReference type="OrthoDB" id="442921at2759"/>
<dbReference type="SUPFAM" id="SSF54236">
    <property type="entry name" value="Ubiquitin-like"/>
    <property type="match status" value="1"/>
</dbReference>
<reference evidence="3 5" key="3">
    <citation type="journal article" date="2016" name="Proc. Natl. Acad. Sci. U.S.A.">
        <title>Comparative genomics of biotechnologically important yeasts.</title>
        <authorList>
            <person name="Riley R."/>
            <person name="Haridas S."/>
            <person name="Wolfe K.H."/>
            <person name="Lopes M.R."/>
            <person name="Hittinger C.T."/>
            <person name="Goeker M."/>
            <person name="Salamov A.A."/>
            <person name="Wisecaver J.H."/>
            <person name="Long T.M."/>
            <person name="Calvey C.H."/>
            <person name="Aerts A.L."/>
            <person name="Barry K.W."/>
            <person name="Choi C."/>
            <person name="Clum A."/>
            <person name="Coughlan A.Y."/>
            <person name="Deshpande S."/>
            <person name="Douglass A.P."/>
            <person name="Hanson S.J."/>
            <person name="Klenk H.-P."/>
            <person name="LaButti K.M."/>
            <person name="Lapidus A."/>
            <person name="Lindquist E.A."/>
            <person name="Lipzen A.M."/>
            <person name="Meier-Kolthoff J.P."/>
            <person name="Ohm R.A."/>
            <person name="Otillar R.P."/>
            <person name="Pangilinan J.L."/>
            <person name="Peng Y."/>
            <person name="Rokas A."/>
            <person name="Rosa C.A."/>
            <person name="Scheuner C."/>
            <person name="Sibirny A.A."/>
            <person name="Slot J.C."/>
            <person name="Stielow J.B."/>
            <person name="Sun H."/>
            <person name="Kurtzman C.P."/>
            <person name="Blackwell M."/>
            <person name="Grigoriev I.V."/>
            <person name="Jeffries T.W."/>
        </authorList>
    </citation>
    <scope>NUCLEOTIDE SEQUENCE [LARGE SCALE GENOMIC DNA]</scope>
    <source>
        <strain evidence="5">ATCC 18201 / CBS 1600 / BCRC 20928 / JCM 3617 / NBRC 0987 / NRRL Y-1542</strain>
        <strain evidence="3">NRRL Y-1542</strain>
    </source>
</reference>
<evidence type="ECO:0000313" key="5">
    <source>
        <dbReference type="Proteomes" id="UP000094389"/>
    </source>
</evidence>
<dbReference type="EMBL" id="CDQK01000001">
    <property type="protein sequence ID" value="CEP20849.1"/>
    <property type="molecule type" value="Genomic_DNA"/>
</dbReference>
<dbReference type="InterPro" id="IPR000626">
    <property type="entry name" value="Ubiquitin-like_dom"/>
</dbReference>
<dbReference type="OMA" id="MTTFCKS"/>
<name>A0A0H5CAL4_CYBJN</name>
<dbReference type="InterPro" id="IPR029071">
    <property type="entry name" value="Ubiquitin-like_domsf"/>
</dbReference>
<dbReference type="Proteomes" id="UP000094389">
    <property type="component" value="Unassembled WGS sequence"/>
</dbReference>
<dbReference type="AlphaFoldDB" id="A0A0H5CAL4"/>
<feature type="domain" description="Ubiquitin-like" evidence="1">
    <location>
        <begin position="41"/>
        <end position="94"/>
    </location>
</feature>
<dbReference type="PANTHER" id="PTHR47813:SF2">
    <property type="entry name" value="UBIQUITIN-LIKE SUPERFAMILY PROTEIN"/>
    <property type="match status" value="1"/>
</dbReference>
<evidence type="ECO:0000313" key="3">
    <source>
        <dbReference type="EMBL" id="ODV76176.1"/>
    </source>
</evidence>
<proteinExistence type="predicted"/>
<sequence length="101" mass="11156">MSEADSTLDATEIPPDQEKIKIAVNGFEQRLYFGIRKGTKIKKVFQLFAKSVDLDYRTLIFTLDGRVLRETDTPTSIGLVDSDVILVKSNSDGGFAIATTL</sequence>
<dbReference type="PROSITE" id="PS50053">
    <property type="entry name" value="UBIQUITIN_2"/>
    <property type="match status" value="1"/>
</dbReference>
<protein>
    <recommendedName>
        <fullName evidence="1">Ubiquitin-like domain-containing protein</fullName>
    </recommendedName>
</protein>
<accession>A0A1E4S9I4</accession>
<organism evidence="2 4">
    <name type="scientific">Cyberlindnera jadinii (strain ATCC 18201 / CBS 1600 / BCRC 20928 / JCM 3617 / NBRC 0987 / NRRL Y-1542)</name>
    <name type="common">Torula yeast</name>
    <name type="synonym">Candida utilis</name>
    <dbReference type="NCBI Taxonomy" id="983966"/>
    <lineage>
        <taxon>Eukaryota</taxon>
        <taxon>Fungi</taxon>
        <taxon>Dikarya</taxon>
        <taxon>Ascomycota</taxon>
        <taxon>Saccharomycotina</taxon>
        <taxon>Saccharomycetes</taxon>
        <taxon>Phaffomycetales</taxon>
        <taxon>Phaffomycetaceae</taxon>
        <taxon>Cyberlindnera</taxon>
    </lineage>
</organism>
<dbReference type="GeneID" id="30987907"/>
<dbReference type="InterPro" id="IPR022617">
    <property type="entry name" value="Rad60/SUMO-like_dom"/>
</dbReference>
<keyword evidence="5" id="KW-1185">Reference proteome</keyword>
<dbReference type="Gene3D" id="3.10.20.90">
    <property type="entry name" value="Phosphatidylinositol 3-kinase Catalytic Subunit, Chain A, domain 1"/>
    <property type="match status" value="1"/>
</dbReference>
<reference evidence="2" key="1">
    <citation type="submission" date="2014-12" db="EMBL/GenBank/DDBJ databases">
        <authorList>
            <person name="Jaenicke S."/>
        </authorList>
    </citation>
    <scope>NUCLEOTIDE SEQUENCE [LARGE SCALE GENOMIC DNA]</scope>
    <source>
        <strain evidence="2">CBS1600</strain>
    </source>
</reference>
<reference evidence="4" key="2">
    <citation type="journal article" date="2015" name="J. Biotechnol.">
        <title>The structure of the Cyberlindnera jadinii genome and its relation to Candida utilis analyzed by the occurrence of single nucleotide polymorphisms.</title>
        <authorList>
            <person name="Rupp O."/>
            <person name="Brinkrolf K."/>
            <person name="Buerth C."/>
            <person name="Kunigo M."/>
            <person name="Schneider J."/>
            <person name="Jaenicke S."/>
            <person name="Goesmann A."/>
            <person name="Puehler A."/>
            <person name="Jaeger K.-E."/>
            <person name="Ernst J.F."/>
        </authorList>
    </citation>
    <scope>NUCLEOTIDE SEQUENCE [LARGE SCALE GENOMIC DNA]</scope>
    <source>
        <strain evidence="4">ATCC 18201 / CBS 1600 / BCRC 20928 / JCM 3617 / NBRC 0987 / NRRL Y-1542</strain>
    </source>
</reference>
<dbReference type="RefSeq" id="XP_020073215.1">
    <property type="nucleotide sequence ID" value="XM_020213511.1"/>
</dbReference>
<dbReference type="Proteomes" id="UP000038830">
    <property type="component" value="Unassembled WGS sequence"/>
</dbReference>